<sequence length="303" mass="33025">MPGSRDLPPLTTPFFPKIFIKNQFRAKIRYPPKSTDLSGQVAIVTGSNTGLGLESARQLLSINLSRLILAVRSVQKGKEAAKQLNASFPTATIEVWELNMSSYGSIQTFARRAETELSRLDIVILNAGVFKFKFAKVPDTGHEEIIQVNYLSTALLAILLLPVLRSKSPADSAGRLTIINSALAFTAKFKTKDKTPLLPSFDDTKNFDGQDYYGVSKLLGQMFLWKLMDYVSAEDVVVNMVDPGAIGGTDLGRDMPGGMVVFAKLFGLITRNLPDGAASYVDASVVRGPESHGAFMMGWEITP</sequence>
<dbReference type="Gene3D" id="3.40.50.720">
    <property type="entry name" value="NAD(P)-binding Rossmann-like Domain"/>
    <property type="match status" value="1"/>
</dbReference>
<dbReference type="GO" id="GO:0016491">
    <property type="term" value="F:oxidoreductase activity"/>
    <property type="evidence" value="ECO:0007669"/>
    <property type="project" value="UniProtKB-KW"/>
</dbReference>
<keyword evidence="3" id="KW-1185">Reference proteome</keyword>
<evidence type="ECO:0000313" key="2">
    <source>
        <dbReference type="EMBL" id="KAJ9615339.1"/>
    </source>
</evidence>
<dbReference type="SUPFAM" id="SSF51735">
    <property type="entry name" value="NAD(P)-binding Rossmann-fold domains"/>
    <property type="match status" value="1"/>
</dbReference>
<dbReference type="PANTHER" id="PTHR43157">
    <property type="entry name" value="PHOSPHATIDYLINOSITOL-GLYCAN BIOSYNTHESIS CLASS F PROTEIN-RELATED"/>
    <property type="match status" value="1"/>
</dbReference>
<name>A0AA39CP21_9EURO</name>
<evidence type="ECO:0000313" key="3">
    <source>
        <dbReference type="Proteomes" id="UP001172673"/>
    </source>
</evidence>
<dbReference type="InterPro" id="IPR036291">
    <property type="entry name" value="NAD(P)-bd_dom_sf"/>
</dbReference>
<evidence type="ECO:0000256" key="1">
    <source>
        <dbReference type="ARBA" id="ARBA00023002"/>
    </source>
</evidence>
<dbReference type="EMBL" id="JAPDRK010000002">
    <property type="protein sequence ID" value="KAJ9615339.1"/>
    <property type="molecule type" value="Genomic_DNA"/>
</dbReference>
<proteinExistence type="predicted"/>
<dbReference type="Pfam" id="PF00106">
    <property type="entry name" value="adh_short"/>
    <property type="match status" value="1"/>
</dbReference>
<dbReference type="AlphaFoldDB" id="A0AA39CP21"/>
<keyword evidence="1" id="KW-0560">Oxidoreductase</keyword>
<dbReference type="InterPro" id="IPR002347">
    <property type="entry name" value="SDR_fam"/>
</dbReference>
<reference evidence="2" key="1">
    <citation type="submission" date="2022-10" db="EMBL/GenBank/DDBJ databases">
        <title>Culturing micro-colonial fungi from biological soil crusts in the Mojave desert and describing Neophaeococcomyces mojavensis, and introducing the new genera and species Taxawa tesnikishii.</title>
        <authorList>
            <person name="Kurbessoian T."/>
            <person name="Stajich J.E."/>
        </authorList>
    </citation>
    <scope>NUCLEOTIDE SEQUENCE</scope>
    <source>
        <strain evidence="2">TK_41</strain>
    </source>
</reference>
<protein>
    <submittedName>
        <fullName evidence="2">Uncharacterized protein</fullName>
    </submittedName>
</protein>
<comment type="caution">
    <text evidence="2">The sequence shown here is derived from an EMBL/GenBank/DDBJ whole genome shotgun (WGS) entry which is preliminary data.</text>
</comment>
<organism evidence="2 3">
    <name type="scientific">Cladophialophora chaetospira</name>
    <dbReference type="NCBI Taxonomy" id="386627"/>
    <lineage>
        <taxon>Eukaryota</taxon>
        <taxon>Fungi</taxon>
        <taxon>Dikarya</taxon>
        <taxon>Ascomycota</taxon>
        <taxon>Pezizomycotina</taxon>
        <taxon>Eurotiomycetes</taxon>
        <taxon>Chaetothyriomycetidae</taxon>
        <taxon>Chaetothyriales</taxon>
        <taxon>Herpotrichiellaceae</taxon>
        <taxon>Cladophialophora</taxon>
    </lineage>
</organism>
<gene>
    <name evidence="2" type="ORF">H2200_001414</name>
</gene>
<dbReference type="PRINTS" id="PR00081">
    <property type="entry name" value="GDHRDH"/>
</dbReference>
<dbReference type="PANTHER" id="PTHR43157:SF35">
    <property type="entry name" value="DEHYDROGENASE_REDUCTASE FAMILY PROTEIN, PUTATIVE-RELATED"/>
    <property type="match status" value="1"/>
</dbReference>
<accession>A0AA39CP21</accession>
<dbReference type="Proteomes" id="UP001172673">
    <property type="component" value="Unassembled WGS sequence"/>
</dbReference>